<evidence type="ECO:0000313" key="3">
    <source>
        <dbReference type="Proteomes" id="UP000002077"/>
    </source>
</evidence>
<dbReference type="OrthoDB" id="4427416at2"/>
<feature type="compositionally biased region" description="Low complexity" evidence="1">
    <location>
        <begin position="460"/>
        <end position="495"/>
    </location>
</feature>
<protein>
    <submittedName>
        <fullName evidence="2">Uncharacterized protein</fullName>
    </submittedName>
</protein>
<feature type="region of interest" description="Disordered" evidence="1">
    <location>
        <begin position="334"/>
        <end position="551"/>
    </location>
</feature>
<proteinExistence type="predicted"/>
<reference evidence="2 3" key="1">
    <citation type="journal article" date="2010" name="BMC Genomics">
        <title>Complete genome sequence and lifestyle of black-pigmented Corynebacterium aurimucosum ATCC 700975 (formerly C. nigricans CN-1) isolated from a vaginal swab of a woman with spontaneous abortion.</title>
        <authorList>
            <person name="Trost E."/>
            <person name="Gotker S."/>
            <person name="Schneider J."/>
            <person name="Schneiker-Bekel S."/>
            <person name="Szczepanowski R."/>
            <person name="Tilker A."/>
            <person name="Viehoever P."/>
            <person name="Arnold W."/>
            <person name="Bekel T."/>
            <person name="Blom J."/>
            <person name="Gartemann K.H."/>
            <person name="Linke B."/>
            <person name="Goesmann A."/>
            <person name="Puhler A."/>
            <person name="Shukla S.K."/>
            <person name="Tauch A."/>
        </authorList>
    </citation>
    <scope>NUCLEOTIDE SEQUENCE [LARGE SCALE GENOMIC DNA]</scope>
    <source>
        <strain evidence="3">ATCC 700975 / DSM 44827 / CIP 107346 / CN-1</strain>
    </source>
</reference>
<evidence type="ECO:0000313" key="2">
    <source>
        <dbReference type="EMBL" id="ACP31780.1"/>
    </source>
</evidence>
<gene>
    <name evidence="2" type="ordered locus">cauri_0181</name>
</gene>
<dbReference type="EMBL" id="CP001601">
    <property type="protein sequence ID" value="ACP31780.1"/>
    <property type="molecule type" value="Genomic_DNA"/>
</dbReference>
<dbReference type="eggNOG" id="ENOG5031J0N">
    <property type="taxonomic scope" value="Bacteria"/>
</dbReference>
<dbReference type="Proteomes" id="UP000002077">
    <property type="component" value="Chromosome"/>
</dbReference>
<feature type="compositionally biased region" description="Basic and acidic residues" evidence="1">
    <location>
        <begin position="356"/>
        <end position="366"/>
    </location>
</feature>
<dbReference type="RefSeq" id="WP_010189994.1">
    <property type="nucleotide sequence ID" value="NC_012590.1"/>
</dbReference>
<sequence length="551" mass="56668">MTVTNYVVPHCGFGEPRRLTVGTVNPEVFLQLLSSAEDNLLPVTLCGHSKSGFRVRYEEDIVGIIPASQSADYAELDPIIGAGLTPQATAEILLREDAETDGIPSFEVLLPEPGLCVPQNVPPAQRWGLLSGDHSLHITEFASSSHSLPEHPAQLLVRLSNSRRFFRRAIEIHVDDELVATIPHNQATRLSTTIAGFKHEGLIAVARAYFTPDPDSPTLTIYAEEGTPDTSLAEGTASVIAAAAGAAAATVANAGKAHAAISPLGGTHATAVAHTATSTASQGAQVLSLNSAAASATAGTQLAAASTGFKLACAAGAAVVVGGTAGVAFLPGTPRPSHDHVTDSAMTENGTSLHAAKPDRDIRTNSERSATAEAAKGTLPGARRSESQDVEATSRTLDHSAFPTAAETTVTTKLSEPTELPEPTDLSEPALPGEPAARTPHLHGNSPTADAGTPSPTPAPQATQPSRAPYSAPRTAPASTPIPATSAPDTSAQPTPHTPPTTAPPANQDRSDEGGQAPVTVTARPTATRTVQPPQELVPDHDGDVTVIEFG</sequence>
<organism evidence="2 3">
    <name type="scientific">Corynebacterium aurimucosum (strain ATCC 700975 / DSM 44827 / CIP 107346 / CN-1)</name>
    <name type="common">Corynebacterium nigricans</name>
    <dbReference type="NCBI Taxonomy" id="548476"/>
    <lineage>
        <taxon>Bacteria</taxon>
        <taxon>Bacillati</taxon>
        <taxon>Actinomycetota</taxon>
        <taxon>Actinomycetes</taxon>
        <taxon>Mycobacteriales</taxon>
        <taxon>Corynebacteriaceae</taxon>
        <taxon>Corynebacterium</taxon>
    </lineage>
</organism>
<dbReference type="STRING" id="548476.cauri_0181"/>
<dbReference type="AlphaFoldDB" id="C3PJQ9"/>
<feature type="compositionally biased region" description="Low complexity" evidence="1">
    <location>
        <begin position="516"/>
        <end position="535"/>
    </location>
</feature>
<evidence type="ECO:0000256" key="1">
    <source>
        <dbReference type="SAM" id="MobiDB-lite"/>
    </source>
</evidence>
<name>C3PJQ9_CORA7</name>
<dbReference type="KEGG" id="car:cauri_0181"/>
<dbReference type="GeneID" id="31922805"/>
<accession>C3PJQ9</accession>
<dbReference type="HOGENOM" id="CLU_494104_0_0_11"/>
<feature type="compositionally biased region" description="Polar residues" evidence="1">
    <location>
        <begin position="406"/>
        <end position="415"/>
    </location>
</feature>
<keyword evidence="3" id="KW-1185">Reference proteome</keyword>